<organism evidence="2 3">
    <name type="scientific">Lysobacter defluvii IMMIB APB-9 = DSM 18482</name>
    <dbReference type="NCBI Taxonomy" id="1385515"/>
    <lineage>
        <taxon>Bacteria</taxon>
        <taxon>Pseudomonadati</taxon>
        <taxon>Pseudomonadota</taxon>
        <taxon>Gammaproteobacteria</taxon>
        <taxon>Lysobacterales</taxon>
        <taxon>Lysobacteraceae</taxon>
        <taxon>Novilysobacter</taxon>
    </lineage>
</organism>
<dbReference type="AlphaFoldDB" id="A0A0A0M9V5"/>
<dbReference type="EMBL" id="AVBH01000002">
    <property type="protein sequence ID" value="KGO99838.1"/>
    <property type="molecule type" value="Genomic_DNA"/>
</dbReference>
<reference evidence="2 3" key="1">
    <citation type="submission" date="2013-08" db="EMBL/GenBank/DDBJ databases">
        <title>Genomic analysis of Lysobacter defluvii.</title>
        <authorList>
            <person name="Wang Q."/>
            <person name="Wang G."/>
        </authorList>
    </citation>
    <scope>NUCLEOTIDE SEQUENCE [LARGE SCALE GENOMIC DNA]</scope>
    <source>
        <strain evidence="2 3">IMMIB APB-9</strain>
    </source>
</reference>
<evidence type="ECO:0000313" key="2">
    <source>
        <dbReference type="EMBL" id="KGO99838.1"/>
    </source>
</evidence>
<gene>
    <name evidence="2" type="ORF">N791_09950</name>
</gene>
<dbReference type="SMART" id="SM00507">
    <property type="entry name" value="HNHc"/>
    <property type="match status" value="1"/>
</dbReference>
<accession>A0A0A0M9V5</accession>
<dbReference type="Gene3D" id="1.10.30.50">
    <property type="match status" value="1"/>
</dbReference>
<dbReference type="GO" id="GO:0003676">
    <property type="term" value="F:nucleic acid binding"/>
    <property type="evidence" value="ECO:0007669"/>
    <property type="project" value="InterPro"/>
</dbReference>
<name>A0A0A0M9V5_9GAMM</name>
<dbReference type="GO" id="GO:0008270">
    <property type="term" value="F:zinc ion binding"/>
    <property type="evidence" value="ECO:0007669"/>
    <property type="project" value="InterPro"/>
</dbReference>
<dbReference type="STRING" id="1385515.GCA_000423325_00324"/>
<dbReference type="RefSeq" id="WP_052106481.1">
    <property type="nucleotide sequence ID" value="NZ_AUHT01000004.1"/>
</dbReference>
<sequence length="278" mass="31117">MKRTRLMPLAQLVAEEFGVPLDNIMLLRHSAESIKKLLAAGGTVEDYTYTQPTESAYDYLHPHKTPVELVVVIVRDHVYGVFKVLGVEREGTTYSLTSEAHQRFDKVRGKPPRPAKRFSMQPMHTAYVDLPVHGWEGRSRTAVQRSDGSFFLEIAVAPRADPKDSGTLQQQLNERLQAALADTPEQRRQRLALAPKLPRVVTVTTSAFVRNADVIAEVLLRAAGRCESCLAPAPFVRRKDHSPYLEVHHKVRLADGGEDTVANAIALCPNCHRREHYA</sequence>
<dbReference type="Proteomes" id="UP000030003">
    <property type="component" value="Unassembled WGS sequence"/>
</dbReference>
<keyword evidence="2" id="KW-0255">Endonuclease</keyword>
<keyword evidence="2" id="KW-0540">Nuclease</keyword>
<dbReference type="GO" id="GO:0004519">
    <property type="term" value="F:endonuclease activity"/>
    <property type="evidence" value="ECO:0007669"/>
    <property type="project" value="UniProtKB-KW"/>
</dbReference>
<feature type="domain" description="HNH nuclease" evidence="1">
    <location>
        <begin position="214"/>
        <end position="273"/>
    </location>
</feature>
<evidence type="ECO:0000259" key="1">
    <source>
        <dbReference type="SMART" id="SM00507"/>
    </source>
</evidence>
<dbReference type="InterPro" id="IPR002711">
    <property type="entry name" value="HNH"/>
</dbReference>
<dbReference type="OrthoDB" id="9802640at2"/>
<dbReference type="InterPro" id="IPR003615">
    <property type="entry name" value="HNH_nuc"/>
</dbReference>
<dbReference type="CDD" id="cd00085">
    <property type="entry name" value="HNHc"/>
    <property type="match status" value="1"/>
</dbReference>
<dbReference type="eggNOG" id="COG1403">
    <property type="taxonomic scope" value="Bacteria"/>
</dbReference>
<evidence type="ECO:0000313" key="3">
    <source>
        <dbReference type="Proteomes" id="UP000030003"/>
    </source>
</evidence>
<dbReference type="Pfam" id="PF01844">
    <property type="entry name" value="HNH"/>
    <property type="match status" value="1"/>
</dbReference>
<comment type="caution">
    <text evidence="2">The sequence shown here is derived from an EMBL/GenBank/DDBJ whole genome shotgun (WGS) entry which is preliminary data.</text>
</comment>
<proteinExistence type="predicted"/>
<protein>
    <submittedName>
        <fullName evidence="2">Endonuclease</fullName>
    </submittedName>
</protein>
<keyword evidence="3" id="KW-1185">Reference proteome</keyword>
<keyword evidence="2" id="KW-0378">Hydrolase</keyword>